<organism evidence="2 3">
    <name type="scientific">Piloderma croceum (strain F 1598)</name>
    <dbReference type="NCBI Taxonomy" id="765440"/>
    <lineage>
        <taxon>Eukaryota</taxon>
        <taxon>Fungi</taxon>
        <taxon>Dikarya</taxon>
        <taxon>Basidiomycota</taxon>
        <taxon>Agaricomycotina</taxon>
        <taxon>Agaricomycetes</taxon>
        <taxon>Agaricomycetidae</taxon>
        <taxon>Atheliales</taxon>
        <taxon>Atheliaceae</taxon>
        <taxon>Piloderma</taxon>
    </lineage>
</organism>
<dbReference type="InParanoid" id="A0A0C3FE34"/>
<sequence length="202" mass="23027">MSTYYRVDTSELYSLSQDTKTAALFTPFSEISICGIPARNPPPSPLGWLVHWRIQGYYWNSDGSQHTLIFNTNKDQTTHITEVDVYHRPYGPSNNQQAAVSFPMLKHLTGQGLIDMIEHKNLHRYRYSDLGSGCLTWSRLRPDPPLYLPVTISYAFADVDSTGSDNYAPIPEVEVVRAVESRTTIPEQQVEVVEQLHRVFDH</sequence>
<reference evidence="2 3" key="1">
    <citation type="submission" date="2014-04" db="EMBL/GenBank/DDBJ databases">
        <authorList>
            <consortium name="DOE Joint Genome Institute"/>
            <person name="Kuo A."/>
            <person name="Tarkka M."/>
            <person name="Buscot F."/>
            <person name="Kohler A."/>
            <person name="Nagy L.G."/>
            <person name="Floudas D."/>
            <person name="Copeland A."/>
            <person name="Barry K.W."/>
            <person name="Cichocki N."/>
            <person name="Veneault-Fourrey C."/>
            <person name="LaButti K."/>
            <person name="Lindquist E.A."/>
            <person name="Lipzen A."/>
            <person name="Lundell T."/>
            <person name="Morin E."/>
            <person name="Murat C."/>
            <person name="Sun H."/>
            <person name="Tunlid A."/>
            <person name="Henrissat B."/>
            <person name="Grigoriev I.V."/>
            <person name="Hibbett D.S."/>
            <person name="Martin F."/>
            <person name="Nordberg H.P."/>
            <person name="Cantor M.N."/>
            <person name="Hua S.X."/>
        </authorList>
    </citation>
    <scope>NUCLEOTIDE SEQUENCE [LARGE SCALE GENOMIC DNA]</scope>
    <source>
        <strain evidence="2 3">F 1598</strain>
    </source>
</reference>
<evidence type="ECO:0000259" key="1">
    <source>
        <dbReference type="Pfam" id="PF24968"/>
    </source>
</evidence>
<name>A0A0C3FE34_PILCF</name>
<keyword evidence="3" id="KW-1185">Reference proteome</keyword>
<evidence type="ECO:0000313" key="3">
    <source>
        <dbReference type="Proteomes" id="UP000054166"/>
    </source>
</evidence>
<dbReference type="EMBL" id="KN833018">
    <property type="protein sequence ID" value="KIM78179.1"/>
    <property type="molecule type" value="Genomic_DNA"/>
</dbReference>
<reference evidence="3" key="2">
    <citation type="submission" date="2015-01" db="EMBL/GenBank/DDBJ databases">
        <title>Evolutionary Origins and Diversification of the Mycorrhizal Mutualists.</title>
        <authorList>
            <consortium name="DOE Joint Genome Institute"/>
            <consortium name="Mycorrhizal Genomics Consortium"/>
            <person name="Kohler A."/>
            <person name="Kuo A."/>
            <person name="Nagy L.G."/>
            <person name="Floudas D."/>
            <person name="Copeland A."/>
            <person name="Barry K.W."/>
            <person name="Cichocki N."/>
            <person name="Veneault-Fourrey C."/>
            <person name="LaButti K."/>
            <person name="Lindquist E.A."/>
            <person name="Lipzen A."/>
            <person name="Lundell T."/>
            <person name="Morin E."/>
            <person name="Murat C."/>
            <person name="Riley R."/>
            <person name="Ohm R."/>
            <person name="Sun H."/>
            <person name="Tunlid A."/>
            <person name="Henrissat B."/>
            <person name="Grigoriev I.V."/>
            <person name="Hibbett D.S."/>
            <person name="Martin F."/>
        </authorList>
    </citation>
    <scope>NUCLEOTIDE SEQUENCE [LARGE SCALE GENOMIC DNA]</scope>
    <source>
        <strain evidence="3">F 1598</strain>
    </source>
</reference>
<dbReference type="Proteomes" id="UP000054166">
    <property type="component" value="Unassembled WGS sequence"/>
</dbReference>
<dbReference type="Pfam" id="PF24968">
    <property type="entry name" value="DUF7770"/>
    <property type="match status" value="1"/>
</dbReference>
<accession>A0A0C3FE34</accession>
<protein>
    <recommendedName>
        <fullName evidence="1">DUF7770 domain-containing protein</fullName>
    </recommendedName>
</protein>
<feature type="domain" description="DUF7770" evidence="1">
    <location>
        <begin position="37"/>
        <end position="137"/>
    </location>
</feature>
<dbReference type="HOGENOM" id="CLU_1355093_0_0_1"/>
<dbReference type="InterPro" id="IPR056672">
    <property type="entry name" value="DUF7770"/>
</dbReference>
<evidence type="ECO:0000313" key="2">
    <source>
        <dbReference type="EMBL" id="KIM78179.1"/>
    </source>
</evidence>
<dbReference type="AlphaFoldDB" id="A0A0C3FE34"/>
<proteinExistence type="predicted"/>
<gene>
    <name evidence="2" type="ORF">PILCRDRAFT_90746</name>
</gene>